<proteinExistence type="predicted"/>
<comment type="caution">
    <text evidence="1">The sequence shown here is derived from an EMBL/GenBank/DDBJ whole genome shotgun (WGS) entry which is preliminary data.</text>
</comment>
<gene>
    <name evidence="1" type="ORF">K1W69_17535</name>
</gene>
<keyword evidence="2" id="KW-1185">Reference proteome</keyword>
<dbReference type="EMBL" id="JAICBX010000003">
    <property type="protein sequence ID" value="MBW8639003.1"/>
    <property type="molecule type" value="Genomic_DNA"/>
</dbReference>
<reference evidence="1" key="1">
    <citation type="submission" date="2021-08" db="EMBL/GenBank/DDBJ databases">
        <title>Hoeflea bacterium WL0058 sp. nov., isolated from the sediment.</title>
        <authorList>
            <person name="Wang L."/>
            <person name="Zhang D."/>
        </authorList>
    </citation>
    <scope>NUCLEOTIDE SEQUENCE</scope>
    <source>
        <strain evidence="1">WL0058</strain>
    </source>
</reference>
<accession>A0AAE2ZLZ4</accession>
<evidence type="ECO:0000313" key="1">
    <source>
        <dbReference type="EMBL" id="MBW8639003.1"/>
    </source>
</evidence>
<dbReference type="Proteomes" id="UP001196509">
    <property type="component" value="Unassembled WGS sequence"/>
</dbReference>
<protein>
    <submittedName>
        <fullName evidence="1">Uncharacterized protein</fullName>
    </submittedName>
</protein>
<evidence type="ECO:0000313" key="2">
    <source>
        <dbReference type="Proteomes" id="UP001196509"/>
    </source>
</evidence>
<dbReference type="RefSeq" id="WP_220229719.1">
    <property type="nucleotide sequence ID" value="NZ_JAICBX010000003.1"/>
</dbReference>
<sequence>MVDFFSPEEIEAMEQTVVRCALLVKFDFLSETVRVWNGERDLVAGGQTWTPLYGTGQVNNIEFSGEAVSDRFDLSIHAVPGVEPDIFAKALAETEEAEGRVVTVYFLLMDEEWQSYGAPVGVKWGYMRKPRVTWTNHDEESGGVRRISIGAENIWYNRSLPPAGRYTDADQQARSPGDLICQFVPSLRNKNFTYPDY</sequence>
<organism evidence="1 2">
    <name type="scientific">Flavimaribacter sediminis</name>
    <dbReference type="NCBI Taxonomy" id="2865987"/>
    <lineage>
        <taxon>Bacteria</taxon>
        <taxon>Pseudomonadati</taxon>
        <taxon>Pseudomonadota</taxon>
        <taxon>Alphaproteobacteria</taxon>
        <taxon>Hyphomicrobiales</taxon>
        <taxon>Rhizobiaceae</taxon>
        <taxon>Flavimaribacter</taxon>
    </lineage>
</organism>
<name>A0AAE2ZLZ4_9HYPH</name>
<dbReference type="AlphaFoldDB" id="A0AAE2ZLZ4"/>